<feature type="transmembrane region" description="Helical" evidence="6">
    <location>
        <begin position="382"/>
        <end position="402"/>
    </location>
</feature>
<keyword evidence="8" id="KW-1185">Reference proteome</keyword>
<dbReference type="CDD" id="cd11482">
    <property type="entry name" value="SLC-NCS1sbd_NRT1-like"/>
    <property type="match status" value="1"/>
</dbReference>
<dbReference type="OrthoDB" id="2018619at2759"/>
<feature type="transmembrane region" description="Helical" evidence="6">
    <location>
        <begin position="535"/>
        <end position="557"/>
    </location>
</feature>
<dbReference type="InterPro" id="IPR001248">
    <property type="entry name" value="Pur-cyt_permease"/>
</dbReference>
<evidence type="ECO:0000256" key="4">
    <source>
        <dbReference type="ARBA" id="ARBA00022989"/>
    </source>
</evidence>
<feature type="transmembrane region" description="Helical" evidence="6">
    <location>
        <begin position="452"/>
        <end position="472"/>
    </location>
</feature>
<feature type="transmembrane region" description="Helical" evidence="6">
    <location>
        <begin position="325"/>
        <end position="348"/>
    </location>
</feature>
<evidence type="ECO:0000256" key="5">
    <source>
        <dbReference type="ARBA" id="ARBA00023136"/>
    </source>
</evidence>
<dbReference type="Proteomes" id="UP000094236">
    <property type="component" value="Unassembled WGS sequence"/>
</dbReference>
<evidence type="ECO:0008006" key="9">
    <source>
        <dbReference type="Google" id="ProtNLM"/>
    </source>
</evidence>
<evidence type="ECO:0000313" key="8">
    <source>
        <dbReference type="Proteomes" id="UP000094236"/>
    </source>
</evidence>
<dbReference type="Gene3D" id="1.10.4160.10">
    <property type="entry name" value="Hydantoin permease"/>
    <property type="match status" value="1"/>
</dbReference>
<feature type="transmembrane region" description="Helical" evidence="6">
    <location>
        <begin position="290"/>
        <end position="313"/>
    </location>
</feature>
<feature type="transmembrane region" description="Helical" evidence="6">
    <location>
        <begin position="95"/>
        <end position="114"/>
    </location>
</feature>
<sequence>MDADIITTEQKNKATFEVNVLEEAKNGDIEDYENSLGSYSGNSTNIKRRGKFSTAIKSVIGKIELEKKGDLSVKELFLYNADLKPVESERRTWKWYNFVFFWVADSFNINTWQIAATGVEAGLPWWAVWITVWLGYGIVGVFIVVSSKVGSYYHVSFPVSCRASFGVFGSIWPIINRVVMAIVWYGVQSWIGGQCVQIMLEAIFGNDLNTRIPDGIASPNATTFQFLGFFLFWLFSLPAIWFPPQTIRHLFTVKACIVPIAGIAFLIWTIKKADGIGSVIHEKSTLTGSAFGWAFVKSTMNALANFCTLIVNAPDFSRFANKPAAAVWSQLIFIPLCFSLTGLIGILVSSSSSLLTSDGSVLWSPLDVLALFLDNFTSGNRAGVFFIAFAFALAQLGTNISANSLSAGTDMTALLPRYINIRRGGYICAALALCICPWNLDSSSSNFTTYLSAYAVFLSAISGVVTADYYVVRRGYLNIFDLYSGEKNGIYRYNTIGCNWRAYLSYICGIAPNITGFVGDTGAHTVPGGAMYPYYLSYFCGYFASFFVYCILCWIWPIKGTPVSTFFEKGWYEEYAEVDDFDEIKLKQVIENGMGDITTKLD</sequence>
<dbReference type="GO" id="GO:0005886">
    <property type="term" value="C:plasma membrane"/>
    <property type="evidence" value="ECO:0007669"/>
    <property type="project" value="TreeGrafter"/>
</dbReference>
<feature type="transmembrane region" description="Helical" evidence="6">
    <location>
        <begin position="250"/>
        <end position="270"/>
    </location>
</feature>
<gene>
    <name evidence="7" type="ORF">PACTADRAFT_184910</name>
</gene>
<reference evidence="8" key="1">
    <citation type="submission" date="2016-05" db="EMBL/GenBank/DDBJ databases">
        <title>Comparative genomics of biotechnologically important yeasts.</title>
        <authorList>
            <consortium name="DOE Joint Genome Institute"/>
            <person name="Riley R."/>
            <person name="Haridas S."/>
            <person name="Wolfe K.H."/>
            <person name="Lopes M.R."/>
            <person name="Hittinger C.T."/>
            <person name="Goker M."/>
            <person name="Salamov A."/>
            <person name="Wisecaver J."/>
            <person name="Long T.M."/>
            <person name="Aerts A.L."/>
            <person name="Barry K."/>
            <person name="Choi C."/>
            <person name="Clum A."/>
            <person name="Coughlan A.Y."/>
            <person name="Deshpande S."/>
            <person name="Douglass A.P."/>
            <person name="Hanson S.J."/>
            <person name="Klenk H.-P."/>
            <person name="Labutti K."/>
            <person name="Lapidus A."/>
            <person name="Lindquist E."/>
            <person name="Lipzen A."/>
            <person name="Meier-Kolthoff J.P."/>
            <person name="Ohm R.A."/>
            <person name="Otillar R.P."/>
            <person name="Pangilinan J."/>
            <person name="Peng Y."/>
            <person name="Rokas A."/>
            <person name="Rosa C.A."/>
            <person name="Scheuner C."/>
            <person name="Sibirny A.A."/>
            <person name="Slot J.C."/>
            <person name="Stielow J.B."/>
            <person name="Sun H."/>
            <person name="Kurtzman C.P."/>
            <person name="Blackwell M."/>
            <person name="Grigoriev I.V."/>
            <person name="Jeffries T.W."/>
        </authorList>
    </citation>
    <scope>NUCLEOTIDE SEQUENCE [LARGE SCALE GENOMIC DNA]</scope>
    <source>
        <strain evidence="8">NRRL Y-2460</strain>
    </source>
</reference>
<dbReference type="PANTHER" id="PTHR30618">
    <property type="entry name" value="NCS1 FAMILY PURINE/PYRIMIDINE TRANSPORTER"/>
    <property type="match status" value="1"/>
</dbReference>
<dbReference type="NCBIfam" id="TIGR00800">
    <property type="entry name" value="ncs1"/>
    <property type="match status" value="1"/>
</dbReference>
<evidence type="ECO:0000256" key="1">
    <source>
        <dbReference type="ARBA" id="ARBA00004141"/>
    </source>
</evidence>
<dbReference type="EMBL" id="KV454011">
    <property type="protein sequence ID" value="ODV98511.1"/>
    <property type="molecule type" value="Genomic_DNA"/>
</dbReference>
<dbReference type="FunFam" id="1.10.4160.10:FF:000001">
    <property type="entry name" value="Uracil permease, putative"/>
    <property type="match status" value="1"/>
</dbReference>
<evidence type="ECO:0000256" key="6">
    <source>
        <dbReference type="SAM" id="Phobius"/>
    </source>
</evidence>
<keyword evidence="4 6" id="KW-1133">Transmembrane helix</keyword>
<accession>A0A1E4U3E2</accession>
<feature type="transmembrane region" description="Helical" evidence="6">
    <location>
        <begin position="423"/>
        <end position="440"/>
    </location>
</feature>
<proteinExistence type="inferred from homology"/>
<evidence type="ECO:0000313" key="7">
    <source>
        <dbReference type="EMBL" id="ODV98511.1"/>
    </source>
</evidence>
<evidence type="ECO:0000256" key="3">
    <source>
        <dbReference type="ARBA" id="ARBA00022692"/>
    </source>
</evidence>
<dbReference type="InterPro" id="IPR045225">
    <property type="entry name" value="Uracil/uridine/allantoin_perm"/>
</dbReference>
<dbReference type="Pfam" id="PF02133">
    <property type="entry name" value="Transp_cyt_pur"/>
    <property type="match status" value="1"/>
</dbReference>
<dbReference type="AlphaFoldDB" id="A0A1E4U3E2"/>
<name>A0A1E4U3E2_PACTA</name>
<feature type="transmembrane region" description="Helical" evidence="6">
    <location>
        <begin position="224"/>
        <end position="243"/>
    </location>
</feature>
<dbReference type="PANTHER" id="PTHR30618:SF2">
    <property type="entry name" value="ALLANTOIN PERMEASE-RELATED"/>
    <property type="match status" value="1"/>
</dbReference>
<protein>
    <recommendedName>
        <fullName evidence="9">Uracil permease</fullName>
    </recommendedName>
</protein>
<comment type="similarity">
    <text evidence="2">Belongs to the purine-cytosine permease (2.A.39) family.</text>
</comment>
<dbReference type="GO" id="GO:0015205">
    <property type="term" value="F:nucleobase transmembrane transporter activity"/>
    <property type="evidence" value="ECO:0007669"/>
    <property type="project" value="TreeGrafter"/>
</dbReference>
<feature type="transmembrane region" description="Helical" evidence="6">
    <location>
        <begin position="165"/>
        <end position="187"/>
    </location>
</feature>
<evidence type="ECO:0000256" key="2">
    <source>
        <dbReference type="ARBA" id="ARBA00008974"/>
    </source>
</evidence>
<organism evidence="7 8">
    <name type="scientific">Pachysolen tannophilus NRRL Y-2460</name>
    <dbReference type="NCBI Taxonomy" id="669874"/>
    <lineage>
        <taxon>Eukaryota</taxon>
        <taxon>Fungi</taxon>
        <taxon>Dikarya</taxon>
        <taxon>Ascomycota</taxon>
        <taxon>Saccharomycotina</taxon>
        <taxon>Pichiomycetes</taxon>
        <taxon>Pachysolenaceae</taxon>
        <taxon>Pachysolen</taxon>
    </lineage>
</organism>
<keyword evidence="5 6" id="KW-0472">Membrane</keyword>
<keyword evidence="3 6" id="KW-0812">Transmembrane</keyword>
<dbReference type="InterPro" id="IPR012681">
    <property type="entry name" value="NCS1"/>
</dbReference>
<feature type="transmembrane region" description="Helical" evidence="6">
    <location>
        <begin position="126"/>
        <end position="145"/>
    </location>
</feature>
<comment type="subcellular location">
    <subcellularLocation>
        <location evidence="1">Membrane</location>
        <topology evidence="1">Multi-pass membrane protein</topology>
    </subcellularLocation>
</comment>